<keyword evidence="6" id="KW-0812">Transmembrane</keyword>
<dbReference type="OrthoDB" id="5616092at2"/>
<dbReference type="HOGENOM" id="CLU_099018_10_3_6"/>
<keyword evidence="9 10" id="KW-0472">Membrane</keyword>
<evidence type="ECO:0000256" key="6">
    <source>
        <dbReference type="ARBA" id="ARBA00022692"/>
    </source>
</evidence>
<evidence type="ECO:0000313" key="12">
    <source>
        <dbReference type="EMBL" id="AFL73235.1"/>
    </source>
</evidence>
<dbReference type="PANTHER" id="PTHR35091">
    <property type="entry name" value="FLAGELLAR PROTEIN FLIL"/>
    <property type="match status" value="1"/>
</dbReference>
<reference evidence="12 13" key="1">
    <citation type="submission" date="2012-06" db="EMBL/GenBank/DDBJ databases">
        <title>Complete sequence of Thiocystis violascens DSM 198.</title>
        <authorList>
            <consortium name="US DOE Joint Genome Institute"/>
            <person name="Lucas S."/>
            <person name="Han J."/>
            <person name="Lapidus A."/>
            <person name="Cheng J.-F."/>
            <person name="Goodwin L."/>
            <person name="Pitluck S."/>
            <person name="Peters L."/>
            <person name="Ovchinnikova G."/>
            <person name="Teshima H."/>
            <person name="Detter J.C."/>
            <person name="Han C."/>
            <person name="Tapia R."/>
            <person name="Land M."/>
            <person name="Hauser L."/>
            <person name="Kyrpides N."/>
            <person name="Ivanova N."/>
            <person name="Pagani I."/>
            <person name="Vogl K."/>
            <person name="Liu Z."/>
            <person name="Frigaard N.-U."/>
            <person name="Bryant D."/>
            <person name="Woyke T."/>
        </authorList>
    </citation>
    <scope>NUCLEOTIDE SEQUENCE [LARGE SCALE GENOMIC DNA]</scope>
    <source>
        <strain evidence="13">ATCC 17096 / DSM 198 / 6111</strain>
    </source>
</reference>
<dbReference type="KEGG" id="tvi:Thivi_1212"/>
<keyword evidence="12" id="KW-0282">Flagellum</keyword>
<organism evidence="12 13">
    <name type="scientific">Thiocystis violascens (strain ATCC 17096 / DSM 198 / 6111)</name>
    <name type="common">Chromatium violascens</name>
    <dbReference type="NCBI Taxonomy" id="765911"/>
    <lineage>
        <taxon>Bacteria</taxon>
        <taxon>Pseudomonadati</taxon>
        <taxon>Pseudomonadota</taxon>
        <taxon>Gammaproteobacteria</taxon>
        <taxon>Chromatiales</taxon>
        <taxon>Chromatiaceae</taxon>
        <taxon>Thiocystis</taxon>
    </lineage>
</organism>
<evidence type="ECO:0000256" key="7">
    <source>
        <dbReference type="ARBA" id="ARBA00022779"/>
    </source>
</evidence>
<evidence type="ECO:0000256" key="2">
    <source>
        <dbReference type="ARBA" id="ARBA00004162"/>
    </source>
</evidence>
<dbReference type="STRING" id="765911.Thivi_1212"/>
<keyword evidence="4" id="KW-1003">Cell membrane</keyword>
<feature type="chain" id="PRO_5003682975" description="Flagellar protein FliL" evidence="11">
    <location>
        <begin position="26"/>
        <end position="137"/>
    </location>
</feature>
<keyword evidence="8" id="KW-1133">Transmembrane helix</keyword>
<evidence type="ECO:0000313" key="13">
    <source>
        <dbReference type="Proteomes" id="UP000006062"/>
    </source>
</evidence>
<comment type="similarity">
    <text evidence="3 10">Belongs to the FliL family.</text>
</comment>
<evidence type="ECO:0000256" key="9">
    <source>
        <dbReference type="ARBA" id="ARBA00023136"/>
    </source>
</evidence>
<gene>
    <name evidence="12" type="ordered locus">Thivi_1212</name>
</gene>
<keyword evidence="5 10" id="KW-0145">Chemotaxis</keyword>
<dbReference type="GO" id="GO:0005886">
    <property type="term" value="C:plasma membrane"/>
    <property type="evidence" value="ECO:0007669"/>
    <property type="project" value="UniProtKB-SubCell"/>
</dbReference>
<dbReference type="Pfam" id="PF03748">
    <property type="entry name" value="FliL"/>
    <property type="match status" value="1"/>
</dbReference>
<evidence type="ECO:0000256" key="1">
    <source>
        <dbReference type="ARBA" id="ARBA00002254"/>
    </source>
</evidence>
<keyword evidence="13" id="KW-1185">Reference proteome</keyword>
<evidence type="ECO:0000256" key="5">
    <source>
        <dbReference type="ARBA" id="ARBA00022500"/>
    </source>
</evidence>
<dbReference type="GO" id="GO:0009425">
    <property type="term" value="C:bacterial-type flagellum basal body"/>
    <property type="evidence" value="ECO:0007669"/>
    <property type="project" value="InterPro"/>
</dbReference>
<feature type="signal peptide" evidence="11">
    <location>
        <begin position="1"/>
        <end position="25"/>
    </location>
</feature>
<evidence type="ECO:0000256" key="10">
    <source>
        <dbReference type="RuleBase" id="RU364125"/>
    </source>
</evidence>
<dbReference type="eggNOG" id="COG1580">
    <property type="taxonomic scope" value="Bacteria"/>
</dbReference>
<sequence length="137" mass="15529">MKRIDFKTAFFLTLILCLPPTLGQASEEKAGAYPGYLAIEPSLVVNLAGERKTRYLRVEIQCYLDTAQDAERVTLHMPLIRDRLITLLGGRDADQIMSTEARDRLRAELLEKLRETLTEVAGAPTIRELYFTGFIIQ</sequence>
<dbReference type="RefSeq" id="WP_014777719.1">
    <property type="nucleotide sequence ID" value="NC_018012.1"/>
</dbReference>
<comment type="function">
    <text evidence="1 10">Controls the rotational direction of flagella during chemotaxis.</text>
</comment>
<dbReference type="PANTHER" id="PTHR35091:SF2">
    <property type="entry name" value="FLAGELLAR PROTEIN FLIL"/>
    <property type="match status" value="1"/>
</dbReference>
<evidence type="ECO:0000256" key="8">
    <source>
        <dbReference type="ARBA" id="ARBA00022989"/>
    </source>
</evidence>
<evidence type="ECO:0000256" key="11">
    <source>
        <dbReference type="SAM" id="SignalP"/>
    </source>
</evidence>
<keyword evidence="11" id="KW-0732">Signal</keyword>
<dbReference type="GO" id="GO:0071978">
    <property type="term" value="P:bacterial-type flagellum-dependent swarming motility"/>
    <property type="evidence" value="ECO:0007669"/>
    <property type="project" value="TreeGrafter"/>
</dbReference>
<accession>I3Y8B7</accession>
<keyword evidence="10" id="KW-0997">Cell inner membrane</keyword>
<name>I3Y8B7_THIV6</name>
<dbReference type="AlphaFoldDB" id="I3Y8B7"/>
<dbReference type="Proteomes" id="UP000006062">
    <property type="component" value="Chromosome"/>
</dbReference>
<comment type="subcellular location">
    <subcellularLocation>
        <location evidence="10">Cell inner membrane</location>
    </subcellularLocation>
    <subcellularLocation>
        <location evidence="2">Cell membrane</location>
        <topology evidence="2">Single-pass membrane protein</topology>
    </subcellularLocation>
</comment>
<evidence type="ECO:0000256" key="4">
    <source>
        <dbReference type="ARBA" id="ARBA00022475"/>
    </source>
</evidence>
<keyword evidence="7 10" id="KW-0283">Flagellar rotation</keyword>
<keyword evidence="12" id="KW-0969">Cilium</keyword>
<proteinExistence type="inferred from homology"/>
<dbReference type="InterPro" id="IPR005503">
    <property type="entry name" value="FliL"/>
</dbReference>
<keyword evidence="12" id="KW-0966">Cell projection</keyword>
<protein>
    <recommendedName>
        <fullName evidence="10">Flagellar protein FliL</fullName>
    </recommendedName>
</protein>
<dbReference type="GO" id="GO:0006935">
    <property type="term" value="P:chemotaxis"/>
    <property type="evidence" value="ECO:0007669"/>
    <property type="project" value="UniProtKB-KW"/>
</dbReference>
<dbReference type="EMBL" id="CP003154">
    <property type="protein sequence ID" value="AFL73235.1"/>
    <property type="molecule type" value="Genomic_DNA"/>
</dbReference>
<evidence type="ECO:0000256" key="3">
    <source>
        <dbReference type="ARBA" id="ARBA00008281"/>
    </source>
</evidence>